<dbReference type="STRING" id="151549.A0A4C1WRH8"/>
<organism evidence="1 2">
    <name type="scientific">Eumeta variegata</name>
    <name type="common">Bagworm moth</name>
    <name type="synonym">Eumeta japonica</name>
    <dbReference type="NCBI Taxonomy" id="151549"/>
    <lineage>
        <taxon>Eukaryota</taxon>
        <taxon>Metazoa</taxon>
        <taxon>Ecdysozoa</taxon>
        <taxon>Arthropoda</taxon>
        <taxon>Hexapoda</taxon>
        <taxon>Insecta</taxon>
        <taxon>Pterygota</taxon>
        <taxon>Neoptera</taxon>
        <taxon>Endopterygota</taxon>
        <taxon>Lepidoptera</taxon>
        <taxon>Glossata</taxon>
        <taxon>Ditrysia</taxon>
        <taxon>Tineoidea</taxon>
        <taxon>Psychidae</taxon>
        <taxon>Oiketicinae</taxon>
        <taxon>Eumeta</taxon>
    </lineage>
</organism>
<dbReference type="OrthoDB" id="6932368at2759"/>
<reference evidence="1 2" key="1">
    <citation type="journal article" date="2019" name="Commun. Biol.">
        <title>The bagworm genome reveals a unique fibroin gene that provides high tensile strength.</title>
        <authorList>
            <person name="Kono N."/>
            <person name="Nakamura H."/>
            <person name="Ohtoshi R."/>
            <person name="Tomita M."/>
            <person name="Numata K."/>
            <person name="Arakawa K."/>
        </authorList>
    </citation>
    <scope>NUCLEOTIDE SEQUENCE [LARGE SCALE GENOMIC DNA]</scope>
</reference>
<evidence type="ECO:0000313" key="2">
    <source>
        <dbReference type="Proteomes" id="UP000299102"/>
    </source>
</evidence>
<protein>
    <submittedName>
        <fullName evidence="1">Uncharacterized protein</fullName>
    </submittedName>
</protein>
<accession>A0A4C1WRH8</accession>
<dbReference type="Gene3D" id="3.10.10.10">
    <property type="entry name" value="HIV Type 1 Reverse Transcriptase, subunit A, domain 1"/>
    <property type="match status" value="1"/>
</dbReference>
<dbReference type="PANTHER" id="PTHR24559:SF444">
    <property type="entry name" value="REVERSE TRANSCRIPTASE DOMAIN-CONTAINING PROTEIN"/>
    <property type="match status" value="1"/>
</dbReference>
<dbReference type="SUPFAM" id="SSF56672">
    <property type="entry name" value="DNA/RNA polymerases"/>
    <property type="match status" value="1"/>
</dbReference>
<evidence type="ECO:0000313" key="1">
    <source>
        <dbReference type="EMBL" id="GBP53162.1"/>
    </source>
</evidence>
<name>A0A4C1WRH8_EUMVA</name>
<dbReference type="GO" id="GO:0071897">
    <property type="term" value="P:DNA biosynthetic process"/>
    <property type="evidence" value="ECO:0007669"/>
    <property type="project" value="UniProtKB-ARBA"/>
</dbReference>
<proteinExistence type="predicted"/>
<dbReference type="PANTHER" id="PTHR24559">
    <property type="entry name" value="TRANSPOSON TY3-I GAG-POL POLYPROTEIN"/>
    <property type="match status" value="1"/>
</dbReference>
<dbReference type="InterPro" id="IPR053134">
    <property type="entry name" value="RNA-dir_DNA_polymerase"/>
</dbReference>
<comment type="caution">
    <text evidence="1">The sequence shown here is derived from an EMBL/GenBank/DDBJ whole genome shotgun (WGS) entry which is preliminary data.</text>
</comment>
<dbReference type="EMBL" id="BGZK01000617">
    <property type="protein sequence ID" value="GBP53162.1"/>
    <property type="molecule type" value="Genomic_DNA"/>
</dbReference>
<keyword evidence="2" id="KW-1185">Reference proteome</keyword>
<dbReference type="Proteomes" id="UP000299102">
    <property type="component" value="Unassembled WGS sequence"/>
</dbReference>
<dbReference type="AlphaFoldDB" id="A0A4C1WRH8"/>
<gene>
    <name evidence="1" type="ORF">EVAR_28504_1</name>
</gene>
<dbReference type="InterPro" id="IPR043502">
    <property type="entry name" value="DNA/RNA_pol_sf"/>
</dbReference>
<sequence length="97" mass="11440">MVIAAPRRTEKERRHTVCEDYCRLNALTKKNRYPIPRVRNFTYQISGKTIFFTLDLSVYQQVNVREEEVKKTAIITPIGLFEFPRMCPALKKADQTF</sequence>